<dbReference type="GO" id="GO:0019634">
    <property type="term" value="P:organic phosphonate metabolic process"/>
    <property type="evidence" value="ECO:0007669"/>
    <property type="project" value="InterPro"/>
</dbReference>
<dbReference type="Gene3D" id="3.40.50.11310">
    <property type="entry name" value="Bacterial phosphonate metabolism protein PhnH"/>
    <property type="match status" value="1"/>
</dbReference>
<sequence length="197" mass="20447">MDSTAPTPGFADPVQDSQRAFRGLLDAIARPGTVVRLDAPQTTPAPLSRAAAAVLLTLVDFETPLWLDAAAATPAVLAWTRFHCGAPIVAAPAAARFALVTDAARMPALDVFDPGQDAYPDRSATLLIEVAGLRAGDGLRLTGPGIEHDARLAVAGLPDGFVDAWGDNRALFPCGVDIFLTAGDLVAALPRTTRLEG</sequence>
<accession>A0A3N1MF66</accession>
<dbReference type="PIRSF" id="PIRSF020680">
    <property type="entry name" value="PhnH"/>
    <property type="match status" value="1"/>
</dbReference>
<evidence type="ECO:0000313" key="2">
    <source>
        <dbReference type="Proteomes" id="UP000278222"/>
    </source>
</evidence>
<protein>
    <submittedName>
        <fullName evidence="1">Alpha-D-ribose 1-methylphosphonate 5-triphosphate synthase subunit PhnH</fullName>
    </submittedName>
</protein>
<dbReference type="AlphaFoldDB" id="A0A3N1MF66"/>
<dbReference type="SUPFAM" id="SSF159709">
    <property type="entry name" value="PhnH-like"/>
    <property type="match status" value="1"/>
</dbReference>
<evidence type="ECO:0000313" key="1">
    <source>
        <dbReference type="EMBL" id="ROQ01765.1"/>
    </source>
</evidence>
<name>A0A3N1MF66_9PROT</name>
<dbReference type="EMBL" id="RJKX01000011">
    <property type="protein sequence ID" value="ROQ01765.1"/>
    <property type="molecule type" value="Genomic_DNA"/>
</dbReference>
<organism evidence="1 2">
    <name type="scientific">Stella humosa</name>
    <dbReference type="NCBI Taxonomy" id="94"/>
    <lineage>
        <taxon>Bacteria</taxon>
        <taxon>Pseudomonadati</taxon>
        <taxon>Pseudomonadota</taxon>
        <taxon>Alphaproteobacteria</taxon>
        <taxon>Rhodospirillales</taxon>
        <taxon>Stellaceae</taxon>
        <taxon>Stella</taxon>
    </lineage>
</organism>
<dbReference type="NCBIfam" id="TIGR03292">
    <property type="entry name" value="PhnH_redo"/>
    <property type="match status" value="1"/>
</dbReference>
<gene>
    <name evidence="1" type="ORF">EDC65_0952</name>
</gene>
<comment type="caution">
    <text evidence="1">The sequence shown here is derived from an EMBL/GenBank/DDBJ whole genome shotgun (WGS) entry which is preliminary data.</text>
</comment>
<proteinExistence type="predicted"/>
<dbReference type="Proteomes" id="UP000278222">
    <property type="component" value="Unassembled WGS sequence"/>
</dbReference>
<keyword evidence="2" id="KW-1185">Reference proteome</keyword>
<dbReference type="OrthoDB" id="9814509at2"/>
<dbReference type="InterPro" id="IPR038058">
    <property type="entry name" value="PhnH-like_sp"/>
</dbReference>
<dbReference type="Pfam" id="PF05845">
    <property type="entry name" value="PhnH"/>
    <property type="match status" value="1"/>
</dbReference>
<reference evidence="1 2" key="1">
    <citation type="submission" date="2018-11" db="EMBL/GenBank/DDBJ databases">
        <title>Genomic Encyclopedia of Type Strains, Phase IV (KMG-IV): sequencing the most valuable type-strain genomes for metagenomic binning, comparative biology and taxonomic classification.</title>
        <authorList>
            <person name="Goeker M."/>
        </authorList>
    </citation>
    <scope>NUCLEOTIDE SEQUENCE [LARGE SCALE GENOMIC DNA]</scope>
    <source>
        <strain evidence="1 2">DSM 5900</strain>
    </source>
</reference>
<dbReference type="InterPro" id="IPR008772">
    <property type="entry name" value="Phosphonate_metab_PhnH"/>
</dbReference>